<name>A0A6A6YFX4_9PEZI</name>
<organism evidence="1">
    <name type="scientific">Mytilinidion resinicola</name>
    <dbReference type="NCBI Taxonomy" id="574789"/>
    <lineage>
        <taxon>Eukaryota</taxon>
        <taxon>Fungi</taxon>
        <taxon>Dikarya</taxon>
        <taxon>Ascomycota</taxon>
        <taxon>Pezizomycotina</taxon>
        <taxon>Dothideomycetes</taxon>
        <taxon>Pleosporomycetidae</taxon>
        <taxon>Mytilinidiales</taxon>
        <taxon>Mytilinidiaceae</taxon>
        <taxon>Mytilinidion</taxon>
    </lineage>
</organism>
<dbReference type="PANTHER" id="PTHR42085">
    <property type="entry name" value="F-BOX DOMAIN-CONTAINING PROTEIN"/>
    <property type="match status" value="1"/>
</dbReference>
<reference evidence="3" key="2">
    <citation type="submission" date="2020-04" db="EMBL/GenBank/DDBJ databases">
        <authorList>
            <consortium name="NCBI Genome Project"/>
        </authorList>
    </citation>
    <scope>NUCLEOTIDE SEQUENCE</scope>
    <source>
        <strain evidence="3">CBS 304.34</strain>
    </source>
</reference>
<proteinExistence type="predicted"/>
<gene>
    <name evidence="1 3" type="ORF">BDZ99DRAFT_363361</name>
</gene>
<reference evidence="3" key="3">
    <citation type="submission" date="2025-04" db="UniProtKB">
        <authorList>
            <consortium name="RefSeq"/>
        </authorList>
    </citation>
    <scope>IDENTIFICATION</scope>
    <source>
        <strain evidence="3">CBS 304.34</strain>
    </source>
</reference>
<reference evidence="1 3" key="1">
    <citation type="journal article" date="2020" name="Stud. Mycol.">
        <title>101 Dothideomycetes genomes: a test case for predicting lifestyles and emergence of pathogens.</title>
        <authorList>
            <person name="Haridas S."/>
            <person name="Albert R."/>
            <person name="Binder M."/>
            <person name="Bloem J."/>
            <person name="Labutti K."/>
            <person name="Salamov A."/>
            <person name="Andreopoulos B."/>
            <person name="Baker S."/>
            <person name="Barry K."/>
            <person name="Bills G."/>
            <person name="Bluhm B."/>
            <person name="Cannon C."/>
            <person name="Castanera R."/>
            <person name="Culley D."/>
            <person name="Daum C."/>
            <person name="Ezra D."/>
            <person name="Gonzalez J."/>
            <person name="Henrissat B."/>
            <person name="Kuo A."/>
            <person name="Liang C."/>
            <person name="Lipzen A."/>
            <person name="Lutzoni F."/>
            <person name="Magnuson J."/>
            <person name="Mondo S."/>
            <person name="Nolan M."/>
            <person name="Ohm R."/>
            <person name="Pangilinan J."/>
            <person name="Park H.-J."/>
            <person name="Ramirez L."/>
            <person name="Alfaro M."/>
            <person name="Sun H."/>
            <person name="Tritt A."/>
            <person name="Yoshinaga Y."/>
            <person name="Zwiers L.-H."/>
            <person name="Turgeon B."/>
            <person name="Goodwin S."/>
            <person name="Spatafora J."/>
            <person name="Crous P."/>
            <person name="Grigoriev I."/>
        </authorList>
    </citation>
    <scope>NUCLEOTIDE SEQUENCE</scope>
    <source>
        <strain evidence="1 3">CBS 304.34</strain>
    </source>
</reference>
<dbReference type="GeneID" id="54455605"/>
<evidence type="ECO:0008006" key="4">
    <source>
        <dbReference type="Google" id="ProtNLM"/>
    </source>
</evidence>
<dbReference type="AlphaFoldDB" id="A0A6A6YFX4"/>
<protein>
    <recommendedName>
        <fullName evidence="4">F-box domain-containing protein</fullName>
    </recommendedName>
</protein>
<accession>A0A6A6YFX4</accession>
<dbReference type="RefSeq" id="XP_033574397.1">
    <property type="nucleotide sequence ID" value="XM_033714712.1"/>
</dbReference>
<sequence length="203" mass="22107">PMDPQRESPFLRLPGELRNQIYNAALATRSPIIDPGAPSHHTSTPPLCLPLIRTCRAVYAEASLGPLFALNRFHFTAVTHAHLFLSNLTPAHRAFIQDIEVDVRSVHAQPGEWATYLDSSLSGIGKLGSLRTDAPGLKVLRLNFSAWPTIGLSRAELGQLLRQMVTGVAGSGLERLVVMGASRGETMARRDPWSPVHYVGADD</sequence>
<keyword evidence="2" id="KW-1185">Reference proteome</keyword>
<dbReference type="InterPro" id="IPR038883">
    <property type="entry name" value="AN11006-like"/>
</dbReference>
<dbReference type="Proteomes" id="UP000504636">
    <property type="component" value="Unplaced"/>
</dbReference>
<feature type="non-terminal residue" evidence="1">
    <location>
        <position position="203"/>
    </location>
</feature>
<dbReference type="EMBL" id="MU003705">
    <property type="protein sequence ID" value="KAF2807433.1"/>
    <property type="molecule type" value="Genomic_DNA"/>
</dbReference>
<evidence type="ECO:0000313" key="3">
    <source>
        <dbReference type="RefSeq" id="XP_033574397.1"/>
    </source>
</evidence>
<dbReference type="OrthoDB" id="62952at2759"/>
<dbReference type="PANTHER" id="PTHR42085:SF1">
    <property type="entry name" value="F-BOX DOMAIN-CONTAINING PROTEIN"/>
    <property type="match status" value="1"/>
</dbReference>
<feature type="non-terminal residue" evidence="1">
    <location>
        <position position="1"/>
    </location>
</feature>
<evidence type="ECO:0000313" key="2">
    <source>
        <dbReference type="Proteomes" id="UP000504636"/>
    </source>
</evidence>
<evidence type="ECO:0000313" key="1">
    <source>
        <dbReference type="EMBL" id="KAF2807433.1"/>
    </source>
</evidence>